<proteinExistence type="predicted"/>
<keyword evidence="1" id="KW-1133">Transmembrane helix</keyword>
<evidence type="ECO:0000313" key="4">
    <source>
        <dbReference type="Proteomes" id="UP000692954"/>
    </source>
</evidence>
<reference evidence="3" key="1">
    <citation type="submission" date="2021-01" db="EMBL/GenBank/DDBJ databases">
        <authorList>
            <consortium name="Genoscope - CEA"/>
            <person name="William W."/>
        </authorList>
    </citation>
    <scope>NUCLEOTIDE SEQUENCE</scope>
</reference>
<dbReference type="Pfam" id="PF00892">
    <property type="entry name" value="EamA"/>
    <property type="match status" value="1"/>
</dbReference>
<dbReference type="GO" id="GO:0016020">
    <property type="term" value="C:membrane"/>
    <property type="evidence" value="ECO:0007669"/>
    <property type="project" value="InterPro"/>
</dbReference>
<feature type="transmembrane region" description="Helical" evidence="1">
    <location>
        <begin position="176"/>
        <end position="197"/>
    </location>
</feature>
<dbReference type="AlphaFoldDB" id="A0A8S1NDL5"/>
<comment type="caution">
    <text evidence="3">The sequence shown here is derived from an EMBL/GenBank/DDBJ whole genome shotgun (WGS) entry which is preliminary data.</text>
</comment>
<dbReference type="PANTHER" id="PTHR22911:SF137">
    <property type="entry name" value="SOLUTE CARRIER FAMILY 35 MEMBER G2-RELATED"/>
    <property type="match status" value="1"/>
</dbReference>
<gene>
    <name evidence="3" type="ORF">PSON_ATCC_30995.1.T0510294</name>
</gene>
<feature type="transmembrane region" description="Helical" evidence="1">
    <location>
        <begin position="137"/>
        <end position="155"/>
    </location>
</feature>
<keyword evidence="1" id="KW-0472">Membrane</keyword>
<feature type="transmembrane region" description="Helical" evidence="1">
    <location>
        <begin position="278"/>
        <end position="304"/>
    </location>
</feature>
<sequence>MEYIVSQIEYFTKYLESNWSRGAPVFYVMTGILFSSINSLLGKTIGMNANQIVFGRGLIMCVIGKLATQQQKINLYGFNGEIYKKLLLRSLLGCLATFLFYAGLIYVNISEAQVLMQTTSIWTTIFAILILKTEKFSWKLLLHFLICFIGIFLLVKPPFLKKLIGEQESIEENETQLIGCVILLISTFFFCLVQVLIKNLTHCVNQLVIPQYFSVTSIIFSSFLATLNPKLIWKVPNMVELMKLCLIGIVSYLQQLLMNRAYMKGNLTEMAMLGQTQLIYAYLFDILRGAQISVLSVCGSILIASSICKRILEKKSVQDQNSK</sequence>
<dbReference type="PANTHER" id="PTHR22911">
    <property type="entry name" value="ACYL-MALONYL CONDENSING ENZYME-RELATED"/>
    <property type="match status" value="1"/>
</dbReference>
<organism evidence="3 4">
    <name type="scientific">Paramecium sonneborni</name>
    <dbReference type="NCBI Taxonomy" id="65129"/>
    <lineage>
        <taxon>Eukaryota</taxon>
        <taxon>Sar</taxon>
        <taxon>Alveolata</taxon>
        <taxon>Ciliophora</taxon>
        <taxon>Intramacronucleata</taxon>
        <taxon>Oligohymenophorea</taxon>
        <taxon>Peniculida</taxon>
        <taxon>Parameciidae</taxon>
        <taxon>Paramecium</taxon>
    </lineage>
</organism>
<feature type="domain" description="EamA" evidence="2">
    <location>
        <begin position="25"/>
        <end position="155"/>
    </location>
</feature>
<dbReference type="OrthoDB" id="306876at2759"/>
<dbReference type="Proteomes" id="UP000692954">
    <property type="component" value="Unassembled WGS sequence"/>
</dbReference>
<feature type="transmembrane region" description="Helical" evidence="1">
    <location>
        <begin position="209"/>
        <end position="229"/>
    </location>
</feature>
<protein>
    <recommendedName>
        <fullName evidence="2">EamA domain-containing protein</fullName>
    </recommendedName>
</protein>
<dbReference type="EMBL" id="CAJJDN010000051">
    <property type="protein sequence ID" value="CAD8087613.1"/>
    <property type="molecule type" value="Genomic_DNA"/>
</dbReference>
<evidence type="ECO:0000259" key="2">
    <source>
        <dbReference type="Pfam" id="PF00892"/>
    </source>
</evidence>
<keyword evidence="4" id="KW-1185">Reference proteome</keyword>
<feature type="transmembrane region" description="Helical" evidence="1">
    <location>
        <begin position="87"/>
        <end position="107"/>
    </location>
</feature>
<feature type="transmembrane region" description="Helical" evidence="1">
    <location>
        <begin position="114"/>
        <end position="131"/>
    </location>
</feature>
<feature type="transmembrane region" description="Helical" evidence="1">
    <location>
        <begin position="24"/>
        <end position="42"/>
    </location>
</feature>
<dbReference type="InterPro" id="IPR000620">
    <property type="entry name" value="EamA_dom"/>
</dbReference>
<name>A0A8S1NDL5_9CILI</name>
<evidence type="ECO:0000256" key="1">
    <source>
        <dbReference type="SAM" id="Phobius"/>
    </source>
</evidence>
<evidence type="ECO:0000313" key="3">
    <source>
        <dbReference type="EMBL" id="CAD8087613.1"/>
    </source>
</evidence>
<accession>A0A8S1NDL5</accession>
<keyword evidence="1" id="KW-0812">Transmembrane</keyword>